<evidence type="ECO:0008006" key="4">
    <source>
        <dbReference type="Google" id="ProtNLM"/>
    </source>
</evidence>
<dbReference type="Proteomes" id="UP001247620">
    <property type="component" value="Unassembled WGS sequence"/>
</dbReference>
<feature type="signal peptide" evidence="1">
    <location>
        <begin position="1"/>
        <end position="21"/>
    </location>
</feature>
<feature type="chain" id="PRO_5047218719" description="DUF5117 domain-containing protein" evidence="1">
    <location>
        <begin position="22"/>
        <end position="320"/>
    </location>
</feature>
<protein>
    <recommendedName>
        <fullName evidence="4">DUF5117 domain-containing protein</fullName>
    </recommendedName>
</protein>
<name>A0ABU1TAE4_9SPHI</name>
<accession>A0ABU1TAE4</accession>
<keyword evidence="1" id="KW-0732">Signal</keyword>
<evidence type="ECO:0000313" key="3">
    <source>
        <dbReference type="Proteomes" id="UP001247620"/>
    </source>
</evidence>
<keyword evidence="3" id="KW-1185">Reference proteome</keyword>
<organism evidence="2 3">
    <name type="scientific">Mucilaginibacter pocheonensis</name>
    <dbReference type="NCBI Taxonomy" id="398050"/>
    <lineage>
        <taxon>Bacteria</taxon>
        <taxon>Pseudomonadati</taxon>
        <taxon>Bacteroidota</taxon>
        <taxon>Sphingobacteriia</taxon>
        <taxon>Sphingobacteriales</taxon>
        <taxon>Sphingobacteriaceae</taxon>
        <taxon>Mucilaginibacter</taxon>
    </lineage>
</organism>
<dbReference type="RefSeq" id="WP_310095513.1">
    <property type="nucleotide sequence ID" value="NZ_JAVDUU010000002.1"/>
</dbReference>
<proteinExistence type="predicted"/>
<gene>
    <name evidence="2" type="ORF">J2W55_002209</name>
</gene>
<evidence type="ECO:0000256" key="1">
    <source>
        <dbReference type="SAM" id="SignalP"/>
    </source>
</evidence>
<comment type="caution">
    <text evidence="2">The sequence shown here is derived from an EMBL/GenBank/DDBJ whole genome shotgun (WGS) entry which is preliminary data.</text>
</comment>
<dbReference type="EMBL" id="JAVDUU010000002">
    <property type="protein sequence ID" value="MDR6942367.1"/>
    <property type="molecule type" value="Genomic_DNA"/>
</dbReference>
<reference evidence="2 3" key="1">
    <citation type="submission" date="2023-07" db="EMBL/GenBank/DDBJ databases">
        <title>Sorghum-associated microbial communities from plants grown in Nebraska, USA.</title>
        <authorList>
            <person name="Schachtman D."/>
        </authorList>
    </citation>
    <scope>NUCLEOTIDE SEQUENCE [LARGE SCALE GENOMIC DNA]</scope>
    <source>
        <strain evidence="2 3">3262</strain>
    </source>
</reference>
<sequence>MNNQIKRFALVLLTMISIINAGCNNANSNNRGKKELISFKPVQGIKYIEVKRLQKNGLAFNEYGYQLQPEWQISFTKDDSARIYSPIKKQFINFPLSRGYDSVFNTARTWLRMRKMNKDSMILEILKAQNDSIDISGAKVFMTFYAENYIKNVLHSDTATLKRPSRRDTLYVKGLVAKANSDINKAFAAREVVTLTSKSPRVKVTKRRTEGTLLNNFDTSDDYLSPTFDITIDKAYQDFYYSFSICVDAQGQMHYGKPLIGFSEQGYEETYIRLSRALMDSYLKYYLQITPGKTLNIPHASVISVHVEGKTAPAKTDKNK</sequence>
<evidence type="ECO:0000313" key="2">
    <source>
        <dbReference type="EMBL" id="MDR6942367.1"/>
    </source>
</evidence>